<feature type="signal peptide" evidence="1">
    <location>
        <begin position="1"/>
        <end position="17"/>
    </location>
</feature>
<dbReference type="Proteomes" id="UP000008068">
    <property type="component" value="Unassembled WGS sequence"/>
</dbReference>
<reference evidence="3" key="1">
    <citation type="submission" date="2011-07" db="EMBL/GenBank/DDBJ databases">
        <authorList>
            <consortium name="Caenorhabditis brenneri Sequencing and Analysis Consortium"/>
            <person name="Wilson R.K."/>
        </authorList>
    </citation>
    <scope>NUCLEOTIDE SEQUENCE [LARGE SCALE GENOMIC DNA]</scope>
    <source>
        <strain evidence="3">PB2801</strain>
    </source>
</reference>
<dbReference type="InParanoid" id="G0MR88"/>
<dbReference type="Gene3D" id="3.40.33.10">
    <property type="entry name" value="CAP"/>
    <property type="match status" value="1"/>
</dbReference>
<dbReference type="EMBL" id="GL379808">
    <property type="protein sequence ID" value="EGT42010.1"/>
    <property type="molecule type" value="Genomic_DNA"/>
</dbReference>
<evidence type="ECO:0000313" key="3">
    <source>
        <dbReference type="Proteomes" id="UP000008068"/>
    </source>
</evidence>
<name>G0MR88_CAEBE</name>
<sequence>MKVPLAIGILLVTCAQCFPTSHVAKRAEPELNKDQFLNNLNGLRKKLADEFKVANMQELRWDSNLESIAAKTCETTPGPDYLVLLAPISMKEDALNKEIEMVQRMPKEQLVKEATDGANGMFGLFTPTQNKIGCAEATCEKGKAAVCLTGPRNTITKADFIDGEPGSKCDNGKASSGLCQSTSSTISNALFISLLILILPSAFL</sequence>
<organism evidence="3">
    <name type="scientific">Caenorhabditis brenneri</name>
    <name type="common">Nematode worm</name>
    <dbReference type="NCBI Taxonomy" id="135651"/>
    <lineage>
        <taxon>Eukaryota</taxon>
        <taxon>Metazoa</taxon>
        <taxon>Ecdysozoa</taxon>
        <taxon>Nematoda</taxon>
        <taxon>Chromadorea</taxon>
        <taxon>Rhabditida</taxon>
        <taxon>Rhabditina</taxon>
        <taxon>Rhabditomorpha</taxon>
        <taxon>Rhabditoidea</taxon>
        <taxon>Rhabditidae</taxon>
        <taxon>Peloderinae</taxon>
        <taxon>Caenorhabditis</taxon>
    </lineage>
</organism>
<gene>
    <name evidence="2" type="ORF">CAEBREN_22112</name>
</gene>
<dbReference type="InterPro" id="IPR035940">
    <property type="entry name" value="CAP_sf"/>
</dbReference>
<proteinExistence type="predicted"/>
<dbReference type="eggNOG" id="ENOG502TK4X">
    <property type="taxonomic scope" value="Eukaryota"/>
</dbReference>
<dbReference type="AlphaFoldDB" id="G0MR88"/>
<dbReference type="SUPFAM" id="SSF55797">
    <property type="entry name" value="PR-1-like"/>
    <property type="match status" value="1"/>
</dbReference>
<keyword evidence="3" id="KW-1185">Reference proteome</keyword>
<dbReference type="FunCoup" id="G0MR88">
    <property type="interactions" value="1081"/>
</dbReference>
<dbReference type="HOGENOM" id="CLU_086463_2_0_1"/>
<feature type="chain" id="PRO_5003403911" evidence="1">
    <location>
        <begin position="18"/>
        <end position="204"/>
    </location>
</feature>
<evidence type="ECO:0000313" key="2">
    <source>
        <dbReference type="EMBL" id="EGT42010.1"/>
    </source>
</evidence>
<protein>
    <submittedName>
        <fullName evidence="2">Uncharacterized protein</fullName>
    </submittedName>
</protein>
<accession>G0MR88</accession>
<evidence type="ECO:0000256" key="1">
    <source>
        <dbReference type="SAM" id="SignalP"/>
    </source>
</evidence>
<keyword evidence="1" id="KW-0732">Signal</keyword>
<dbReference type="OrthoDB" id="5907550at2759"/>
<dbReference type="OMA" id="YPECEIS"/>